<dbReference type="Pfam" id="PF02005">
    <property type="entry name" value="TRM"/>
    <property type="match status" value="1"/>
</dbReference>
<evidence type="ECO:0000256" key="6">
    <source>
        <dbReference type="ARBA" id="ARBA00022884"/>
    </source>
</evidence>
<evidence type="ECO:0000256" key="7">
    <source>
        <dbReference type="ARBA" id="ARBA00039099"/>
    </source>
</evidence>
<dbReference type="SUPFAM" id="SSF53335">
    <property type="entry name" value="S-adenosyl-L-methionine-dependent methyltransferases"/>
    <property type="match status" value="1"/>
</dbReference>
<feature type="region of interest" description="Disordered" evidence="11">
    <location>
        <begin position="522"/>
        <end position="552"/>
    </location>
</feature>
<accession>A0A0R3RWW4</accession>
<dbReference type="FunFam" id="3.40.50.150:FF:000051">
    <property type="entry name" value="tRNA (guanine(26)-N(2))-dimethyltransferase"/>
    <property type="match status" value="1"/>
</dbReference>
<keyword evidence="2 10" id="KW-0489">Methyltransferase</keyword>
<reference evidence="13" key="1">
    <citation type="submission" date="2017-02" db="UniProtKB">
        <authorList>
            <consortium name="WormBaseParasite"/>
        </authorList>
    </citation>
    <scope>IDENTIFICATION</scope>
</reference>
<dbReference type="PROSITE" id="PS51626">
    <property type="entry name" value="SAM_MT_TRM1"/>
    <property type="match status" value="1"/>
</dbReference>
<dbReference type="InterPro" id="IPR029063">
    <property type="entry name" value="SAM-dependent_MTases_sf"/>
</dbReference>
<evidence type="ECO:0000256" key="11">
    <source>
        <dbReference type="SAM" id="MobiDB-lite"/>
    </source>
</evidence>
<evidence type="ECO:0000313" key="13">
    <source>
        <dbReference type="WBParaSite" id="EEL_0000668001-mRNA-1"/>
    </source>
</evidence>
<evidence type="ECO:0000256" key="10">
    <source>
        <dbReference type="PROSITE-ProRule" id="PRU00958"/>
    </source>
</evidence>
<dbReference type="PANTHER" id="PTHR10631">
    <property type="entry name" value="N 2 ,N 2 -DIMETHYLGUANOSINE TRNA METHYLTRANSFERASE"/>
    <property type="match status" value="1"/>
</dbReference>
<keyword evidence="1 10" id="KW-0820">tRNA-binding</keyword>
<keyword evidence="5 10" id="KW-0819">tRNA processing</keyword>
<keyword evidence="3 10" id="KW-0808">Transferase</keyword>
<evidence type="ECO:0000256" key="4">
    <source>
        <dbReference type="ARBA" id="ARBA00022691"/>
    </source>
</evidence>
<feature type="region of interest" description="Disordered" evidence="11">
    <location>
        <begin position="77"/>
        <end position="99"/>
    </location>
</feature>
<dbReference type="GO" id="GO:0000049">
    <property type="term" value="F:tRNA binding"/>
    <property type="evidence" value="ECO:0007669"/>
    <property type="project" value="UniProtKB-UniRule"/>
</dbReference>
<organism evidence="12 13">
    <name type="scientific">Elaeophora elaphi</name>
    <dbReference type="NCBI Taxonomy" id="1147741"/>
    <lineage>
        <taxon>Eukaryota</taxon>
        <taxon>Metazoa</taxon>
        <taxon>Ecdysozoa</taxon>
        <taxon>Nematoda</taxon>
        <taxon>Chromadorea</taxon>
        <taxon>Rhabditida</taxon>
        <taxon>Spirurina</taxon>
        <taxon>Spiruromorpha</taxon>
        <taxon>Filarioidea</taxon>
        <taxon>Onchocercidae</taxon>
        <taxon>Elaeophora</taxon>
    </lineage>
</organism>
<dbReference type="STRING" id="1147741.A0A0R3RWW4"/>
<sequence length="552" mass="61984">MDMKTGQENEVKKNVEEQGVTIIDDNDADNPNFIVEGTAKLDISCPAVAFYNPAQQFNRDLTILVLQQFMEDRRKELEEKKCNEESDSTEPPAKRSRKLGDSEVRILDALSASGLRAIRFAKEVPYVAKIIANDFSEQAVGAMNKNIEINGVQNLVESRCGDAIDAMMSNRSFDKRFHAIDIDPYGSASIFLSSAVQAIADKGILMVTCTDMAVLCGNTPESCYNKYGSVGLRHKSCHEFKKWLEFAEIDFQAIRVLLRAIDSHANCYGRYIEPLLSISIDYYLRVFVRLHTSAFIAKDSVMKVSHVFACTGCHSLHLQPLVKKIVNGKSIKYTPKTFDVSLLDGDGKCVHCKQSVHMAGPIYSAPIHNHQFVNKLLERLKSLPEEKRSETYLRTVGVLTVIAEELPDIPLYYEYDQLMHVVKSAVPKSIDFRSALMNAGYRCSISHCNPKAIKTDAPTSFLWDIARTVAKNNNVTSNRFTEECAGKVILEQEIKHEIVFRLHPEALEKSKIDSLLRFQQSKGKNMGPRAKIKGSVSSVRAGFQLSQQNERK</sequence>
<keyword evidence="12" id="KW-1185">Reference proteome</keyword>
<dbReference type="AlphaFoldDB" id="A0A0R3RWW4"/>
<evidence type="ECO:0000256" key="2">
    <source>
        <dbReference type="ARBA" id="ARBA00022603"/>
    </source>
</evidence>
<proteinExistence type="inferred from homology"/>
<dbReference type="GO" id="GO:0160104">
    <property type="term" value="F:tRNA (guanine(26)-N2)-dimethyltransferase activity"/>
    <property type="evidence" value="ECO:0007669"/>
    <property type="project" value="UniProtKB-UniRule"/>
</dbReference>
<evidence type="ECO:0000256" key="1">
    <source>
        <dbReference type="ARBA" id="ARBA00022555"/>
    </source>
</evidence>
<evidence type="ECO:0000256" key="3">
    <source>
        <dbReference type="ARBA" id="ARBA00022679"/>
    </source>
</evidence>
<dbReference type="Gene3D" id="3.30.56.70">
    <property type="entry name" value="N2,N2-dimethylguanosine tRNA methyltransferase, C-terminal domain"/>
    <property type="match status" value="1"/>
</dbReference>
<dbReference type="GO" id="GO:0005634">
    <property type="term" value="C:nucleus"/>
    <property type="evidence" value="ECO:0007669"/>
    <property type="project" value="TreeGrafter"/>
</dbReference>
<evidence type="ECO:0000256" key="9">
    <source>
        <dbReference type="ARBA" id="ARBA00074266"/>
    </source>
</evidence>
<dbReference type="WBParaSite" id="EEL_0000668001-mRNA-1">
    <property type="protein sequence ID" value="EEL_0000668001-mRNA-1"/>
    <property type="gene ID" value="EEL_0000668001"/>
</dbReference>
<dbReference type="InterPro" id="IPR002905">
    <property type="entry name" value="Trm1"/>
</dbReference>
<dbReference type="InterPro" id="IPR042296">
    <property type="entry name" value="tRNA_met_Trm1_C"/>
</dbReference>
<dbReference type="NCBIfam" id="TIGR00308">
    <property type="entry name" value="TRM1"/>
    <property type="match status" value="1"/>
</dbReference>
<dbReference type="Gene3D" id="3.40.50.150">
    <property type="entry name" value="Vaccinia Virus protein VP39"/>
    <property type="match status" value="1"/>
</dbReference>
<dbReference type="PANTHER" id="PTHR10631:SF3">
    <property type="entry name" value="TRNA (GUANINE(26)-N(2))-DIMETHYLTRANSFERASE"/>
    <property type="match status" value="1"/>
</dbReference>
<dbReference type="EC" id="2.1.1.216" evidence="7 10"/>
<dbReference type="FunFam" id="3.30.56.70:FF:000001">
    <property type="entry name" value="tRNA (guanine(26)-N(2))-dimethyltransferase"/>
    <property type="match status" value="1"/>
</dbReference>
<dbReference type="GO" id="GO:0002940">
    <property type="term" value="P:tRNA N2-guanine methylation"/>
    <property type="evidence" value="ECO:0007669"/>
    <property type="project" value="TreeGrafter"/>
</dbReference>
<name>A0A0R3RWW4_9BILA</name>
<evidence type="ECO:0000313" key="12">
    <source>
        <dbReference type="Proteomes" id="UP000050640"/>
    </source>
</evidence>
<keyword evidence="4 10" id="KW-0949">S-adenosyl-L-methionine</keyword>
<evidence type="ECO:0000256" key="8">
    <source>
        <dbReference type="ARBA" id="ARBA00051897"/>
    </source>
</evidence>
<comment type="similarity">
    <text evidence="10">Belongs to the class I-like SAM-binding methyltransferase superfamily. Trm1 family.</text>
</comment>
<dbReference type="Proteomes" id="UP000050640">
    <property type="component" value="Unplaced"/>
</dbReference>
<keyword evidence="6 10" id="KW-0694">RNA-binding</keyword>
<protein>
    <recommendedName>
        <fullName evidence="9 10">tRNA (guanine(26)-N(2))-dimethyltransferase</fullName>
        <ecNumber evidence="7 10">2.1.1.216</ecNumber>
    </recommendedName>
</protein>
<evidence type="ECO:0000256" key="5">
    <source>
        <dbReference type="ARBA" id="ARBA00022694"/>
    </source>
</evidence>
<comment type="catalytic activity">
    <reaction evidence="8 10">
        <text>guanosine(26) in tRNA + 2 S-adenosyl-L-methionine = N(2)-dimethylguanosine(26) in tRNA + 2 S-adenosyl-L-homocysteine + 2 H(+)</text>
        <dbReference type="Rhea" id="RHEA:43140"/>
        <dbReference type="Rhea" id="RHEA-COMP:10359"/>
        <dbReference type="Rhea" id="RHEA-COMP:10360"/>
        <dbReference type="ChEBI" id="CHEBI:15378"/>
        <dbReference type="ChEBI" id="CHEBI:57856"/>
        <dbReference type="ChEBI" id="CHEBI:59789"/>
        <dbReference type="ChEBI" id="CHEBI:74269"/>
        <dbReference type="ChEBI" id="CHEBI:74513"/>
        <dbReference type="EC" id="2.1.1.216"/>
    </reaction>
</comment>